<dbReference type="SUPFAM" id="SSF51905">
    <property type="entry name" value="FAD/NAD(P)-binding domain"/>
    <property type="match status" value="1"/>
</dbReference>
<protein>
    <recommendedName>
        <fullName evidence="5">Flavin-dependent monooxygenase</fullName>
    </recommendedName>
    <alternativeName>
        <fullName evidence="5">TetX monooxygenase</fullName>
        <shortName evidence="5">TetX</shortName>
        <ecNumber evidence="5">1.14.13.-</ecNumber>
    </alternativeName>
</protein>
<sequence>MPTTPPPRIAVVGAGPGGLACARILARHGITATVYDRDAGPDARDQGGSLDLHADNGQLALREAGLLEDFFRLARPEGQEMRQLDPSGAVLFHHEPEPDERFKPEIDRRVLRDLLLGSLPPGTVRWGHTLRAVTGPPDGPRRLHFADGTTAEHDLVIGADGAWSTVRRALCDATPRYTGISFLEAWFHDVTTRHPDVAELVGQGSTAAADGERGLFAQRNGGDHIRVYVIQRVPADWITAAGLDPCDTDRIRTLLLDRFRDWSPRMRRLIGDNDGLYVDRPIHALPAGHTWQHSPSATLLGDAAHLMPPLGVGVNLALLDACELGRPRAPARPLRCACRPPHGGGPPPVSRSPSGGRERPPERAVRPPRLRPWLRVRVRLRPRPLKPFNSLPDAHPGRPPDSPPPPPPPHTVRTPLRPTPAPSQALTHPTRPFHRALLIDPTRPRLYGGHAHRM</sequence>
<keyword evidence="9" id="KW-1185">Reference proteome</keyword>
<comment type="catalytic activity">
    <reaction evidence="5">
        <text>a tetracycline + NADPH + O2 + H(+) = an 11a-hydroxytetracycline + NADP(+) + H2O</text>
        <dbReference type="Rhea" id="RHEA:61444"/>
        <dbReference type="ChEBI" id="CHEBI:15377"/>
        <dbReference type="ChEBI" id="CHEBI:15378"/>
        <dbReference type="ChEBI" id="CHEBI:15379"/>
        <dbReference type="ChEBI" id="CHEBI:57783"/>
        <dbReference type="ChEBI" id="CHEBI:58349"/>
        <dbReference type="ChEBI" id="CHEBI:144644"/>
        <dbReference type="ChEBI" id="CHEBI:144645"/>
    </reaction>
</comment>
<accession>A0ABR4SSH1</accession>
<feature type="binding site" evidence="5">
    <location>
        <position position="44"/>
    </location>
    <ligand>
        <name>NADPH</name>
        <dbReference type="ChEBI" id="CHEBI:57783"/>
    </ligand>
</feature>
<gene>
    <name evidence="8" type="ORF">DJ64_23840</name>
</gene>
<keyword evidence="1 5" id="KW-0285">Flavoprotein</keyword>
<evidence type="ECO:0000256" key="6">
    <source>
        <dbReference type="SAM" id="MobiDB-lite"/>
    </source>
</evidence>
<feature type="domain" description="FAD-binding" evidence="7">
    <location>
        <begin position="9"/>
        <end position="203"/>
    </location>
</feature>
<dbReference type="Pfam" id="PF01494">
    <property type="entry name" value="FAD_binding_3"/>
    <property type="match status" value="1"/>
</dbReference>
<proteinExistence type="inferred from homology"/>
<feature type="binding site" evidence="5">
    <location>
        <position position="108"/>
    </location>
    <ligand>
        <name>FAD</name>
        <dbReference type="ChEBI" id="CHEBI:57692"/>
    </ligand>
</feature>
<comment type="caution">
    <text evidence="8">The sequence shown here is derived from an EMBL/GenBank/DDBJ whole genome shotgun (WGS) entry which is preliminary data.</text>
</comment>
<evidence type="ECO:0000256" key="3">
    <source>
        <dbReference type="ARBA" id="ARBA00023002"/>
    </source>
</evidence>
<organism evidence="8 9">
    <name type="scientific">Streptomyces griseorubens</name>
    <dbReference type="NCBI Taxonomy" id="66897"/>
    <lineage>
        <taxon>Bacteria</taxon>
        <taxon>Bacillati</taxon>
        <taxon>Actinomycetota</taxon>
        <taxon>Actinomycetes</taxon>
        <taxon>Kitasatosporales</taxon>
        <taxon>Streptomycetaceae</taxon>
        <taxon>Streptomyces</taxon>
        <taxon>Streptomyces althioticus group</taxon>
    </lineage>
</organism>
<comment type="cofactor">
    <cofactor evidence="5">
        <name>FAD</name>
        <dbReference type="ChEBI" id="CHEBI:57692"/>
    </cofactor>
</comment>
<feature type="compositionally biased region" description="Basic and acidic residues" evidence="6">
    <location>
        <begin position="356"/>
        <end position="365"/>
    </location>
</feature>
<dbReference type="HAMAP" id="MF_00845">
    <property type="entry name" value="TetX_monooxygenase"/>
    <property type="match status" value="1"/>
</dbReference>
<dbReference type="PRINTS" id="PR00420">
    <property type="entry name" value="RNGMNOXGNASE"/>
</dbReference>
<keyword evidence="2 5" id="KW-0274">FAD</keyword>
<feature type="binding site" evidence="5">
    <location>
        <position position="302"/>
    </location>
    <ligand>
        <name>FAD</name>
        <dbReference type="ChEBI" id="CHEBI:57692"/>
    </ligand>
</feature>
<comment type="subcellular location">
    <subcellularLocation>
        <location evidence="5">Cytoplasm</location>
    </subcellularLocation>
</comment>
<dbReference type="EMBL" id="JJMG01000243">
    <property type="protein sequence ID" value="KEG38025.1"/>
    <property type="molecule type" value="Genomic_DNA"/>
</dbReference>
<keyword evidence="5" id="KW-0547">Nucleotide-binding</keyword>
<dbReference type="InterPro" id="IPR036188">
    <property type="entry name" value="FAD/NAD-bd_sf"/>
</dbReference>
<comment type="subunit">
    <text evidence="5">Monomer.</text>
</comment>
<evidence type="ECO:0000256" key="5">
    <source>
        <dbReference type="HAMAP-Rule" id="MF_00845"/>
    </source>
</evidence>
<comment type="domain">
    <text evidence="5">Consists of an N-terminal FAD-binding domain with a Rossman fold and a C-terminal substrate-binding domain.</text>
</comment>
<reference evidence="8 9" key="1">
    <citation type="submission" date="2014-04" db="EMBL/GenBank/DDBJ databases">
        <title>Draft genome sequence of the novel Streptomyces griseorubens JSD-1 playing a role in carbon and nitrogen cycle.</title>
        <authorList>
            <consortium name="Shanghai Jiao Tong University"/>
            <person name="Feng H."/>
            <person name="Sun Y."/>
            <person name="Zhi Y."/>
            <person name="Mao L."/>
            <person name="Luo Y."/>
            <person name="Wei X."/>
            <person name="Zhou P."/>
        </authorList>
    </citation>
    <scope>NUCLEOTIDE SEQUENCE [LARGE SCALE GENOMIC DNA]</scope>
    <source>
        <strain evidence="8 9">JSD-1</strain>
    </source>
</reference>
<evidence type="ECO:0000256" key="4">
    <source>
        <dbReference type="ARBA" id="ARBA00023033"/>
    </source>
</evidence>
<feature type="binding site" evidence="5">
    <location>
        <position position="51"/>
    </location>
    <ligand>
        <name>FAD</name>
        <dbReference type="ChEBI" id="CHEBI:57692"/>
    </ligand>
</feature>
<dbReference type="EC" id="1.14.13.-" evidence="5"/>
<evidence type="ECO:0000259" key="7">
    <source>
        <dbReference type="Pfam" id="PF01494"/>
    </source>
</evidence>
<keyword evidence="3 5" id="KW-0560">Oxidoreductase</keyword>
<dbReference type="InterPro" id="IPR002938">
    <property type="entry name" value="FAD-bd"/>
</dbReference>
<dbReference type="PANTHER" id="PTHR46972">
    <property type="entry name" value="MONOOXYGENASE ASQM-RELATED"/>
    <property type="match status" value="1"/>
</dbReference>
<dbReference type="PANTHER" id="PTHR46972:SF1">
    <property type="entry name" value="FAD DEPENDENT OXIDOREDUCTASE DOMAIN-CONTAINING PROTEIN"/>
    <property type="match status" value="1"/>
</dbReference>
<feature type="region of interest" description="Disordered" evidence="6">
    <location>
        <begin position="337"/>
        <end position="366"/>
    </location>
</feature>
<comment type="similarity">
    <text evidence="5">Belongs to the aromatic-ring hydroxylase family. TetX subfamily.</text>
</comment>
<name>A0ABR4SSH1_9ACTN</name>
<feature type="region of interest" description="Disordered" evidence="6">
    <location>
        <begin position="384"/>
        <end position="454"/>
    </location>
</feature>
<evidence type="ECO:0000256" key="1">
    <source>
        <dbReference type="ARBA" id="ARBA00022630"/>
    </source>
</evidence>
<dbReference type="Proteomes" id="UP000027632">
    <property type="component" value="Unassembled WGS sequence"/>
</dbReference>
<keyword evidence="4 5" id="KW-0503">Monooxygenase</keyword>
<evidence type="ECO:0000256" key="2">
    <source>
        <dbReference type="ARBA" id="ARBA00022827"/>
    </source>
</evidence>
<dbReference type="Gene3D" id="3.50.50.60">
    <property type="entry name" value="FAD/NAD(P)-binding domain"/>
    <property type="match status" value="1"/>
</dbReference>
<keyword evidence="5" id="KW-0963">Cytoplasm</keyword>
<evidence type="ECO:0000313" key="8">
    <source>
        <dbReference type="EMBL" id="KEG38025.1"/>
    </source>
</evidence>
<evidence type="ECO:0000313" key="9">
    <source>
        <dbReference type="Proteomes" id="UP000027632"/>
    </source>
</evidence>
<dbReference type="InterPro" id="IPR043683">
    <property type="entry name" value="TetX_monooxygenase"/>
</dbReference>
<feature type="compositionally biased region" description="Pro residues" evidence="6">
    <location>
        <begin position="397"/>
        <end position="410"/>
    </location>
</feature>
<comment type="function">
    <text evidence="5">An FAD-requiring monooxygenase active on some tetracycline antibiotic derivatives, which leads to their inactivation. Hydroxylates carbon 11a of tetracycline and some analogs.</text>
</comment>
<keyword evidence="5" id="KW-0521">NADP</keyword>